<evidence type="ECO:0000256" key="1">
    <source>
        <dbReference type="ARBA" id="ARBA00008720"/>
    </source>
</evidence>
<dbReference type="RefSeq" id="WP_231756804.1">
    <property type="nucleotide sequence ID" value="NZ_AP024412.1"/>
</dbReference>
<dbReference type="HAMAP" id="MF_00245">
    <property type="entry name" value="UPF0122"/>
    <property type="match status" value="1"/>
</dbReference>
<accession>A0A7U9XUL1</accession>
<name>A0A7U9XUL1_9MOLU</name>
<evidence type="ECO:0000256" key="2">
    <source>
        <dbReference type="ARBA" id="ARBA00024764"/>
    </source>
</evidence>
<comment type="function">
    <text evidence="2 3">Might take part in the signal recognition particle (SRP) pathway. This is inferred from the conservation of its genetic proximity to ftsY/ffh. May be a regulatory protein.</text>
</comment>
<dbReference type="PANTHER" id="PTHR40083">
    <property type="entry name" value="UPF0122 PROTEIN CBO2450/CLC_2298"/>
    <property type="match status" value="1"/>
</dbReference>
<dbReference type="AlphaFoldDB" id="A0A7U9XUL1"/>
<dbReference type="InterPro" id="IPR007394">
    <property type="entry name" value="UPF0122"/>
</dbReference>
<dbReference type="NCBIfam" id="NF045758">
    <property type="entry name" value="YlxM"/>
    <property type="match status" value="1"/>
</dbReference>
<protein>
    <recommendedName>
        <fullName evidence="3">UPF0122 protein MPAN_004870</fullName>
    </recommendedName>
</protein>
<dbReference type="SUPFAM" id="SSF88659">
    <property type="entry name" value="Sigma3 and sigma4 domains of RNA polymerase sigma factors"/>
    <property type="match status" value="1"/>
</dbReference>
<reference evidence="4" key="1">
    <citation type="submission" date="2021-01" db="EMBL/GenBank/DDBJ databases">
        <title>Draft genome sequence of Acholeplasmataceae bacterium strain Mahy22.</title>
        <authorList>
            <person name="Watanabe M."/>
            <person name="Kojima H."/>
            <person name="Fukui M."/>
        </authorList>
    </citation>
    <scope>NUCLEOTIDE SEQUENCE</scope>
    <source>
        <strain evidence="4">Mahy22</strain>
    </source>
</reference>
<sequence length="104" mass="12671">MESLEKKEQLNQLFDVYHKLLTDKQVQYFKYYYQDDYSLQEIADLANVSRNAIFDQLKKVETHLFSYEEKLQLLLNKQKRLKIIDHLEQTKDLKSLDDLRKLDE</sequence>
<organism evidence="4 5">
    <name type="scientific">Mariniplasma anaerobium</name>
    <dbReference type="NCBI Taxonomy" id="2735436"/>
    <lineage>
        <taxon>Bacteria</taxon>
        <taxon>Bacillati</taxon>
        <taxon>Mycoplasmatota</taxon>
        <taxon>Mollicutes</taxon>
        <taxon>Acholeplasmatales</taxon>
        <taxon>Acholeplasmataceae</taxon>
        <taxon>Mariniplasma</taxon>
    </lineage>
</organism>
<dbReference type="Gene3D" id="1.10.10.10">
    <property type="entry name" value="Winged helix-like DNA-binding domain superfamily/Winged helix DNA-binding domain"/>
    <property type="match status" value="1"/>
</dbReference>
<evidence type="ECO:0000313" key="4">
    <source>
        <dbReference type="EMBL" id="BCR35594.1"/>
    </source>
</evidence>
<dbReference type="InterPro" id="IPR054831">
    <property type="entry name" value="UPF0122_fam_protein"/>
</dbReference>
<dbReference type="InterPro" id="IPR036388">
    <property type="entry name" value="WH-like_DNA-bd_sf"/>
</dbReference>
<gene>
    <name evidence="4" type="ORF">MPAN_004870</name>
</gene>
<comment type="similarity">
    <text evidence="1 3">Belongs to the UPF0122 family.</text>
</comment>
<dbReference type="Proteomes" id="UP000620133">
    <property type="component" value="Chromosome"/>
</dbReference>
<dbReference type="PANTHER" id="PTHR40083:SF1">
    <property type="entry name" value="UPF0122 PROTEIN YLXM"/>
    <property type="match status" value="1"/>
</dbReference>
<dbReference type="Pfam" id="PF04297">
    <property type="entry name" value="UPF0122"/>
    <property type="match status" value="1"/>
</dbReference>
<evidence type="ECO:0000313" key="5">
    <source>
        <dbReference type="Proteomes" id="UP000620133"/>
    </source>
</evidence>
<proteinExistence type="inferred from homology"/>
<evidence type="ECO:0000256" key="3">
    <source>
        <dbReference type="HAMAP-Rule" id="MF_00245"/>
    </source>
</evidence>
<dbReference type="KEGG" id="manr:MPAN_004870"/>
<keyword evidence="5" id="KW-1185">Reference proteome</keyword>
<dbReference type="InterPro" id="IPR013324">
    <property type="entry name" value="RNA_pol_sigma_r3/r4-like"/>
</dbReference>
<dbReference type="EMBL" id="AP024412">
    <property type="protein sequence ID" value="BCR35594.1"/>
    <property type="molecule type" value="Genomic_DNA"/>
</dbReference>